<dbReference type="GO" id="GO:0005829">
    <property type="term" value="C:cytosol"/>
    <property type="evidence" value="ECO:0007669"/>
    <property type="project" value="TreeGrafter"/>
</dbReference>
<dbReference type="PANTHER" id="PTHR33515">
    <property type="entry name" value="RIBOSOME-BINDING FACTOR A, CHLOROPLASTIC-RELATED"/>
    <property type="match status" value="1"/>
</dbReference>
<comment type="subcellular location">
    <subcellularLocation>
        <location evidence="1">Cytoplasm</location>
    </subcellularLocation>
</comment>
<dbReference type="AlphaFoldDB" id="A0A2N0UIQ8"/>
<proteinExistence type="inferred from homology"/>
<comment type="function">
    <text evidence="1">One of several proteins that assist in the late maturation steps of the functional core of the 30S ribosomal subunit. Associates with free 30S ribosomal subunits (but not with 30S subunits that are part of 70S ribosomes or polysomes). Required for efficient processing of 16S rRNA. May interact with the 5'-terminal helix region of 16S rRNA.</text>
</comment>
<dbReference type="EMBL" id="NNSR01000073">
    <property type="protein sequence ID" value="PKD26861.1"/>
    <property type="molecule type" value="Genomic_DNA"/>
</dbReference>
<dbReference type="PANTHER" id="PTHR33515:SF1">
    <property type="entry name" value="RIBOSOME-BINDING FACTOR A, CHLOROPLASTIC-RELATED"/>
    <property type="match status" value="1"/>
</dbReference>
<comment type="similarity">
    <text evidence="1">Belongs to the RbfA family.</text>
</comment>
<name>A0A2N0UIQ8_9FIRM</name>
<dbReference type="InterPro" id="IPR015946">
    <property type="entry name" value="KH_dom-like_a/b"/>
</dbReference>
<evidence type="ECO:0000256" key="1">
    <source>
        <dbReference type="HAMAP-Rule" id="MF_00003"/>
    </source>
</evidence>
<comment type="caution">
    <text evidence="2">The sequence shown here is derived from an EMBL/GenBank/DDBJ whole genome shotgun (WGS) entry which is preliminary data.</text>
</comment>
<dbReference type="GeneID" id="93768802"/>
<protein>
    <recommendedName>
        <fullName evidence="1">Ribosome-binding factor A</fullName>
    </recommendedName>
</protein>
<dbReference type="Gene3D" id="3.30.300.20">
    <property type="match status" value="1"/>
</dbReference>
<accession>A0A2N0UIQ8</accession>
<evidence type="ECO:0000313" key="3">
    <source>
        <dbReference type="Proteomes" id="UP000233425"/>
    </source>
</evidence>
<organism evidence="2 3">
    <name type="scientific">Ruminococcus bromii</name>
    <dbReference type="NCBI Taxonomy" id="40518"/>
    <lineage>
        <taxon>Bacteria</taxon>
        <taxon>Bacillati</taxon>
        <taxon>Bacillota</taxon>
        <taxon>Clostridia</taxon>
        <taxon>Eubacteriales</taxon>
        <taxon>Oscillospiraceae</taxon>
        <taxon>Ruminococcus</taxon>
    </lineage>
</organism>
<dbReference type="SUPFAM" id="SSF89919">
    <property type="entry name" value="Ribosome-binding factor A, RbfA"/>
    <property type="match status" value="1"/>
</dbReference>
<dbReference type="InterPro" id="IPR000238">
    <property type="entry name" value="RbfA"/>
</dbReference>
<dbReference type="RefSeq" id="WP_101029651.1">
    <property type="nucleotide sequence ID" value="NZ_CABMMZ010000073.1"/>
</dbReference>
<gene>
    <name evidence="1 2" type="primary">rbfA</name>
    <name evidence="2" type="ORF">RBATCC27255_01725</name>
</gene>
<reference evidence="2" key="1">
    <citation type="journal article" date="2018" name="Environ. Microbiol.">
        <title>Sporulation capability and amylosome conservation among diverse human colonic and rumen isolates of the keystone starch-degrader Ruminococcus bromii.</title>
        <authorList>
            <person name="Mukhopadhya I."/>
            <person name="Morais S."/>
            <person name="Laverde-Gomez J."/>
            <person name="Sheridan P.O."/>
            <person name="Walker A.W."/>
            <person name="Kelly W."/>
            <person name="Klieve A.V."/>
            <person name="Ouwerkerk D."/>
            <person name="Duncan S.H."/>
            <person name="Louis P."/>
            <person name="Koropatkin N."/>
            <person name="Cockburn D."/>
            <person name="Kibler R."/>
            <person name="Cooper P.J."/>
            <person name="Sandoval C."/>
            <person name="Crost E."/>
            <person name="Juge N."/>
            <person name="Bayer E.A."/>
            <person name="Flint H.J."/>
        </authorList>
    </citation>
    <scope>NUCLEOTIDE SEQUENCE [LARGE SCALE GENOMIC DNA]</scope>
    <source>
        <strain evidence="2">ATCC 27255</strain>
    </source>
</reference>
<keyword evidence="1" id="KW-0963">Cytoplasm</keyword>
<sequence length="125" mass="14302">MGSHRIERTTEDIKRELTAIFRELKDPRVQQAFISIVRVEVTNDLSYCTVQVSAIEGLDRAKEAVKGLKSASGFIRRELGHRLHLRHVPELIFHATDSIEYSANISRILNSLDIKEDEEENDESV</sequence>
<keyword evidence="1" id="KW-0690">Ribosome biogenesis</keyword>
<dbReference type="NCBIfam" id="TIGR00082">
    <property type="entry name" value="rbfA"/>
    <property type="match status" value="1"/>
</dbReference>
<keyword evidence="3" id="KW-1185">Reference proteome</keyword>
<dbReference type="Pfam" id="PF02033">
    <property type="entry name" value="RBFA"/>
    <property type="match status" value="1"/>
</dbReference>
<evidence type="ECO:0000313" key="2">
    <source>
        <dbReference type="EMBL" id="PKD26861.1"/>
    </source>
</evidence>
<dbReference type="GO" id="GO:0030490">
    <property type="term" value="P:maturation of SSU-rRNA"/>
    <property type="evidence" value="ECO:0007669"/>
    <property type="project" value="UniProtKB-UniRule"/>
</dbReference>
<dbReference type="Proteomes" id="UP000233425">
    <property type="component" value="Unassembled WGS sequence"/>
</dbReference>
<comment type="subunit">
    <text evidence="1">Monomer. Binds 30S ribosomal subunits, but not 50S ribosomal subunits or 70S ribosomes.</text>
</comment>
<dbReference type="GO" id="GO:0043024">
    <property type="term" value="F:ribosomal small subunit binding"/>
    <property type="evidence" value="ECO:0007669"/>
    <property type="project" value="TreeGrafter"/>
</dbReference>
<dbReference type="HAMAP" id="MF_00003">
    <property type="entry name" value="RbfA"/>
    <property type="match status" value="1"/>
</dbReference>
<dbReference type="InterPro" id="IPR023799">
    <property type="entry name" value="RbfA_dom_sf"/>
</dbReference>